<reference evidence="3" key="1">
    <citation type="submission" date="2021-07" db="EMBL/GenBank/DDBJ databases">
        <title>Complete genome sequencing of a Clostridium isolate.</title>
        <authorList>
            <person name="Ueki A."/>
            <person name="Tonouchi A."/>
        </authorList>
    </citation>
    <scope>NUCLEOTIDE SEQUENCE [LARGE SCALE GENOMIC DNA]</scope>
    <source>
        <strain evidence="3">C5S11</strain>
    </source>
</reference>
<proteinExistence type="predicted"/>
<dbReference type="PROSITE" id="PS51186">
    <property type="entry name" value="GNAT"/>
    <property type="match status" value="1"/>
</dbReference>
<dbReference type="Gene3D" id="3.40.630.30">
    <property type="match status" value="1"/>
</dbReference>
<evidence type="ECO:0000313" key="2">
    <source>
        <dbReference type="EMBL" id="BCZ48386.1"/>
    </source>
</evidence>
<dbReference type="InterPro" id="IPR000182">
    <property type="entry name" value="GNAT_dom"/>
</dbReference>
<organism evidence="2 3">
    <name type="scientific">Clostridium gelidum</name>
    <dbReference type="NCBI Taxonomy" id="704125"/>
    <lineage>
        <taxon>Bacteria</taxon>
        <taxon>Bacillati</taxon>
        <taxon>Bacillota</taxon>
        <taxon>Clostridia</taxon>
        <taxon>Eubacteriales</taxon>
        <taxon>Clostridiaceae</taxon>
        <taxon>Clostridium</taxon>
    </lineage>
</organism>
<dbReference type="Proteomes" id="UP000824633">
    <property type="component" value="Chromosome"/>
</dbReference>
<feature type="domain" description="N-acetyltransferase" evidence="1">
    <location>
        <begin position="4"/>
        <end position="143"/>
    </location>
</feature>
<keyword evidence="3" id="KW-1185">Reference proteome</keyword>
<dbReference type="Pfam" id="PF00583">
    <property type="entry name" value="Acetyltransf_1"/>
    <property type="match status" value="1"/>
</dbReference>
<name>A0ABM7T8U0_9CLOT</name>
<gene>
    <name evidence="2" type="ORF">psyc5s11_44530</name>
</gene>
<evidence type="ECO:0000259" key="1">
    <source>
        <dbReference type="PROSITE" id="PS51186"/>
    </source>
</evidence>
<sequence>MGNANLVKFQHCDFDSFFKLMSEAFPSVERRNYADAKNLLNEELYNIIVDMDDNKNITAFIASWEFRDFNFIEHFAVDSKIRGNGVGTSMIRDYLKKSNKPIFLEVELPENDISIRRIEFYKRLGFHLNSFEYFQPPMQKKHDFLPLKVMSYPKSIDQEEFINFKNIVYRRVYKVIK</sequence>
<dbReference type="RefSeq" id="WP_224034651.1">
    <property type="nucleotide sequence ID" value="NZ_AP024849.1"/>
</dbReference>
<dbReference type="EMBL" id="AP024849">
    <property type="protein sequence ID" value="BCZ48386.1"/>
    <property type="molecule type" value="Genomic_DNA"/>
</dbReference>
<dbReference type="SUPFAM" id="SSF55729">
    <property type="entry name" value="Acyl-CoA N-acyltransferases (Nat)"/>
    <property type="match status" value="1"/>
</dbReference>
<accession>A0ABM7T8U0</accession>
<evidence type="ECO:0000313" key="3">
    <source>
        <dbReference type="Proteomes" id="UP000824633"/>
    </source>
</evidence>
<protein>
    <recommendedName>
        <fullName evidence="1">N-acetyltransferase domain-containing protein</fullName>
    </recommendedName>
</protein>
<dbReference type="InterPro" id="IPR016181">
    <property type="entry name" value="Acyl_CoA_acyltransferase"/>
</dbReference>